<dbReference type="PATRIC" id="fig|1046596.6.peg.1193"/>
<proteinExistence type="predicted"/>
<evidence type="ECO:0000313" key="2">
    <source>
        <dbReference type="Proteomes" id="UP000050898"/>
    </source>
</evidence>
<dbReference type="Proteomes" id="UP000050898">
    <property type="component" value="Unassembled WGS sequence"/>
</dbReference>
<name>A0A0R2EBG6_9LACO</name>
<dbReference type="AlphaFoldDB" id="A0A0R2EBG6"/>
<protein>
    <submittedName>
        <fullName evidence="1">Uncharacterized protein</fullName>
    </submittedName>
</protein>
<gene>
    <name evidence="1" type="ORF">FD00_GL001112</name>
</gene>
<dbReference type="RefSeq" id="WP_010078317.1">
    <property type="nucleotide sequence ID" value="NZ_AYYH01000027.1"/>
</dbReference>
<organism evidence="1 2">
    <name type="scientific">Liquorilactobacillus mali KCTC 3596 = DSM 20444</name>
    <dbReference type="NCBI Taxonomy" id="1046596"/>
    <lineage>
        <taxon>Bacteria</taxon>
        <taxon>Bacillati</taxon>
        <taxon>Bacillota</taxon>
        <taxon>Bacilli</taxon>
        <taxon>Lactobacillales</taxon>
        <taxon>Lactobacillaceae</taxon>
        <taxon>Liquorilactobacillus</taxon>
    </lineage>
</organism>
<reference evidence="1 2" key="1">
    <citation type="journal article" date="2015" name="Genome Announc.">
        <title>Expanding the biotechnology potential of lactobacilli through comparative genomics of 213 strains and associated genera.</title>
        <authorList>
            <person name="Sun Z."/>
            <person name="Harris H.M."/>
            <person name="McCann A."/>
            <person name="Guo C."/>
            <person name="Argimon S."/>
            <person name="Zhang W."/>
            <person name="Yang X."/>
            <person name="Jeffery I.B."/>
            <person name="Cooney J.C."/>
            <person name="Kagawa T.F."/>
            <person name="Liu W."/>
            <person name="Song Y."/>
            <person name="Salvetti E."/>
            <person name="Wrobel A."/>
            <person name="Rasinkangas P."/>
            <person name="Parkhill J."/>
            <person name="Rea M.C."/>
            <person name="O'Sullivan O."/>
            <person name="Ritari J."/>
            <person name="Douillard F.P."/>
            <person name="Paul Ross R."/>
            <person name="Yang R."/>
            <person name="Briner A.E."/>
            <person name="Felis G.E."/>
            <person name="de Vos W.M."/>
            <person name="Barrangou R."/>
            <person name="Klaenhammer T.R."/>
            <person name="Caufield P.W."/>
            <person name="Cui Y."/>
            <person name="Zhang H."/>
            <person name="O'Toole P.W."/>
        </authorList>
    </citation>
    <scope>NUCLEOTIDE SEQUENCE [LARGE SCALE GENOMIC DNA]</scope>
    <source>
        <strain evidence="1 2">DSM 20444</strain>
    </source>
</reference>
<keyword evidence="2" id="KW-1185">Reference proteome</keyword>
<sequence length="102" mass="12191">MWLSYNKKSENYVLNIKHEYDLLDNVVKGKKFNFDKYREDLESGKIELETVWTDMIKYNLGFTYSVERFERLSEGIHTLTSEDILAAKLIEEDFMIRGTIRL</sequence>
<comment type="caution">
    <text evidence="1">The sequence shown here is derived from an EMBL/GenBank/DDBJ whole genome shotgun (WGS) entry which is preliminary data.</text>
</comment>
<accession>A0A0R2EBG6</accession>
<dbReference type="EMBL" id="AYYH01000027">
    <property type="protein sequence ID" value="KRN09389.1"/>
    <property type="molecule type" value="Genomic_DNA"/>
</dbReference>
<evidence type="ECO:0000313" key="1">
    <source>
        <dbReference type="EMBL" id="KRN09389.1"/>
    </source>
</evidence>